<gene>
    <name evidence="2" type="ORF">vBKpMFBKp24_240</name>
</gene>
<proteinExistence type="predicted"/>
<reference evidence="2 3" key="1">
    <citation type="submission" date="2020-12" db="EMBL/GenBank/DDBJ databases">
        <title>Genomic characterization of four novel bacteriophages infecting Klebsiella pneumoniae.</title>
        <authorList>
            <person name="Estrada Bonilla B."/>
            <person name="Costa A.R."/>
            <person name="van Rossum T."/>
            <person name="Hagedoorn S."/>
            <person name="Wallinga H."/>
            <person name="Xiao M."/>
            <person name="Song W."/>
            <person name="Haas P.-J."/>
            <person name="Nobrega F.L."/>
            <person name="Brouns S.J.J."/>
        </authorList>
    </citation>
    <scope>NUCLEOTIDE SEQUENCE [LARGE SCALE GENOMIC DNA]</scope>
</reference>
<accession>A0A7U0J5K8</accession>
<protein>
    <submittedName>
        <fullName evidence="2">Uncharacterized protein</fullName>
    </submittedName>
</protein>
<sequence length="54" mass="6278">MARTKRGSKAQSQEYWSARPGNPTIPGPYSKLLTHRAERRINKKIVRQELNDLE</sequence>
<feature type="region of interest" description="Disordered" evidence="1">
    <location>
        <begin position="1"/>
        <end position="30"/>
    </location>
</feature>
<dbReference type="Proteomes" id="UP000596381">
    <property type="component" value="Segment"/>
</dbReference>
<name>A0A7U0J5K8_9CAUD</name>
<evidence type="ECO:0000313" key="3">
    <source>
        <dbReference type="Proteomes" id="UP000596381"/>
    </source>
</evidence>
<evidence type="ECO:0000313" key="2">
    <source>
        <dbReference type="EMBL" id="QQV92353.1"/>
    </source>
</evidence>
<keyword evidence="3" id="KW-1185">Reference proteome</keyword>
<organism evidence="2 3">
    <name type="scientific">Klebsiella phage vB_KpM_FBKp24</name>
    <dbReference type="NCBI Taxonomy" id="2801834"/>
    <lineage>
        <taxon>Viruses</taxon>
        <taxon>Duplodnaviria</taxon>
        <taxon>Heunggongvirae</taxon>
        <taxon>Uroviricota</taxon>
        <taxon>Caudoviricetes</taxon>
        <taxon>Chimalliviridae</taxon>
        <taxon>Maaswegvirus</taxon>
        <taxon>Maaswegvirus Kp24</taxon>
    </lineage>
</organism>
<evidence type="ECO:0000256" key="1">
    <source>
        <dbReference type="SAM" id="MobiDB-lite"/>
    </source>
</evidence>
<dbReference type="EMBL" id="MW394391">
    <property type="protein sequence ID" value="QQV92353.1"/>
    <property type="molecule type" value="Genomic_DNA"/>
</dbReference>